<dbReference type="AlphaFoldDB" id="A0A2N0Z8A4"/>
<accession>A0A2N0Z8A4</accession>
<dbReference type="EMBL" id="PISD01000102">
    <property type="protein sequence ID" value="PKG25747.1"/>
    <property type="molecule type" value="Genomic_DNA"/>
</dbReference>
<evidence type="ECO:0000313" key="2">
    <source>
        <dbReference type="Proteomes" id="UP000233343"/>
    </source>
</evidence>
<sequence length="90" mass="10662">MVNLIKQNLNVNKDSGELFFILVYPSKNHIPITKPDKIVKFKDNKQYKIVKEKDFLTFQFQSKEFSYIMSSNTKNIKEEDFIKIANSIKK</sequence>
<gene>
    <name evidence="1" type="ORF">CWS20_27650</name>
</gene>
<protein>
    <submittedName>
        <fullName evidence="1">DUF4367 domain-containing protein</fullName>
    </submittedName>
</protein>
<comment type="caution">
    <text evidence="1">The sequence shown here is derived from an EMBL/GenBank/DDBJ whole genome shotgun (WGS) entry which is preliminary data.</text>
</comment>
<name>A0A2N0Z8A4_9BACI</name>
<proteinExistence type="predicted"/>
<organism evidence="1 2">
    <name type="scientific">Cytobacillus horneckiae</name>
    <dbReference type="NCBI Taxonomy" id="549687"/>
    <lineage>
        <taxon>Bacteria</taxon>
        <taxon>Bacillati</taxon>
        <taxon>Bacillota</taxon>
        <taxon>Bacilli</taxon>
        <taxon>Bacillales</taxon>
        <taxon>Bacillaceae</taxon>
        <taxon>Cytobacillus</taxon>
    </lineage>
</organism>
<reference evidence="1 2" key="1">
    <citation type="journal article" date="2010" name="Int. J. Syst. Evol. Microbiol.">
        <title>Bacillus horneckiae sp. nov., isolated from a spacecraft-assembly clean room.</title>
        <authorList>
            <person name="Vaishampayan P."/>
            <person name="Probst A."/>
            <person name="Krishnamurthi S."/>
            <person name="Ghosh S."/>
            <person name="Osman S."/>
            <person name="McDowall A."/>
            <person name="Ruckmani A."/>
            <person name="Mayilraj S."/>
            <person name="Venkateswaran K."/>
        </authorList>
    </citation>
    <scope>NUCLEOTIDE SEQUENCE [LARGE SCALE GENOMIC DNA]</scope>
    <source>
        <strain evidence="2">1PO1SC</strain>
    </source>
</reference>
<keyword evidence="2" id="KW-1185">Reference proteome</keyword>
<evidence type="ECO:0000313" key="1">
    <source>
        <dbReference type="EMBL" id="PKG25747.1"/>
    </source>
</evidence>
<dbReference type="Proteomes" id="UP000233343">
    <property type="component" value="Unassembled WGS sequence"/>
</dbReference>